<evidence type="ECO:0000256" key="1">
    <source>
        <dbReference type="SAM" id="MobiDB-lite"/>
    </source>
</evidence>
<keyword evidence="3" id="KW-1185">Reference proteome</keyword>
<evidence type="ECO:0000313" key="3">
    <source>
        <dbReference type="Proteomes" id="UP000075901"/>
    </source>
</evidence>
<protein>
    <submittedName>
        <fullName evidence="2">Uncharacterized protein</fullName>
    </submittedName>
</protein>
<dbReference type="EnsemblMetazoa" id="AMAM008199-RA">
    <property type="protein sequence ID" value="AMAM008199-PA"/>
    <property type="gene ID" value="AMAM008199"/>
</dbReference>
<name>A0A182SJU6_9DIPT</name>
<dbReference type="Proteomes" id="UP000075901">
    <property type="component" value="Unassembled WGS sequence"/>
</dbReference>
<proteinExistence type="predicted"/>
<feature type="region of interest" description="Disordered" evidence="1">
    <location>
        <begin position="1"/>
        <end position="25"/>
    </location>
</feature>
<dbReference type="VEuPathDB" id="VectorBase:AMAM008199"/>
<reference evidence="2" key="2">
    <citation type="submission" date="2020-05" db="UniProtKB">
        <authorList>
            <consortium name="EnsemblMetazoa"/>
        </authorList>
    </citation>
    <scope>IDENTIFICATION</scope>
    <source>
        <strain evidence="2">maculatus3</strain>
    </source>
</reference>
<reference evidence="3" key="1">
    <citation type="submission" date="2013-09" db="EMBL/GenBank/DDBJ databases">
        <title>The Genome Sequence of Anopheles maculatus species B.</title>
        <authorList>
            <consortium name="The Broad Institute Genomics Platform"/>
            <person name="Neafsey D.E."/>
            <person name="Besansky N."/>
            <person name="Howell P."/>
            <person name="Walton C."/>
            <person name="Young S.K."/>
            <person name="Zeng Q."/>
            <person name="Gargeya S."/>
            <person name="Fitzgerald M."/>
            <person name="Haas B."/>
            <person name="Abouelleil A."/>
            <person name="Allen A.W."/>
            <person name="Alvarado L."/>
            <person name="Arachchi H.M."/>
            <person name="Berlin A.M."/>
            <person name="Chapman S.B."/>
            <person name="Gainer-Dewar J."/>
            <person name="Goldberg J."/>
            <person name="Griggs A."/>
            <person name="Gujja S."/>
            <person name="Hansen M."/>
            <person name="Howarth C."/>
            <person name="Imamovic A."/>
            <person name="Ireland A."/>
            <person name="Larimer J."/>
            <person name="McCowan C."/>
            <person name="Murphy C."/>
            <person name="Pearson M."/>
            <person name="Poon T.W."/>
            <person name="Priest M."/>
            <person name="Roberts A."/>
            <person name="Saif S."/>
            <person name="Shea T."/>
            <person name="Sisk P."/>
            <person name="Sykes S."/>
            <person name="Wortman J."/>
            <person name="Nusbaum C."/>
            <person name="Birren B."/>
        </authorList>
    </citation>
    <scope>NUCLEOTIDE SEQUENCE [LARGE SCALE GENOMIC DNA]</scope>
    <source>
        <strain evidence="3">maculatus3</strain>
    </source>
</reference>
<organism evidence="2 3">
    <name type="scientific">Anopheles maculatus</name>
    <dbReference type="NCBI Taxonomy" id="74869"/>
    <lineage>
        <taxon>Eukaryota</taxon>
        <taxon>Metazoa</taxon>
        <taxon>Ecdysozoa</taxon>
        <taxon>Arthropoda</taxon>
        <taxon>Hexapoda</taxon>
        <taxon>Insecta</taxon>
        <taxon>Pterygota</taxon>
        <taxon>Neoptera</taxon>
        <taxon>Endopterygota</taxon>
        <taxon>Diptera</taxon>
        <taxon>Nematocera</taxon>
        <taxon>Culicoidea</taxon>
        <taxon>Culicidae</taxon>
        <taxon>Anophelinae</taxon>
        <taxon>Anopheles</taxon>
        <taxon>Anopheles maculatus group</taxon>
    </lineage>
</organism>
<accession>A0A182SJU6</accession>
<sequence>MYVASPVSRHASLPTEDRHARTPPSALLSRARRQLVYVRGQMLREVVGPGKTFAASLTVVRPLAGVDAQVARQVRFAAERAATEQTHKRPLAGVFADVQLQVFLRPDTLTTERAGEASVALLFGGIHAQKVQYGGFLWIEPKQPVVRVWLSELGPVEVPDGGRPCCSTPPLLQPPPPLPLVLPPVACALLDSASIERTTDAW</sequence>
<dbReference type="AlphaFoldDB" id="A0A182SJU6"/>
<evidence type="ECO:0000313" key="2">
    <source>
        <dbReference type="EnsemblMetazoa" id="AMAM008199-PA"/>
    </source>
</evidence>